<keyword evidence="11 14" id="KW-0472">Membrane</keyword>
<feature type="transmembrane region" description="Helical" evidence="14">
    <location>
        <begin position="404"/>
        <end position="423"/>
    </location>
</feature>
<dbReference type="PANTHER" id="PTHR12989">
    <property type="entry name" value="ALPHA-1,2-GLUCOSYLTRANSFERASE ALG10"/>
    <property type="match status" value="1"/>
</dbReference>
<feature type="transmembrane region" description="Helical" evidence="14">
    <location>
        <begin position="146"/>
        <end position="166"/>
    </location>
</feature>
<evidence type="ECO:0000256" key="2">
    <source>
        <dbReference type="ARBA" id="ARBA00004922"/>
    </source>
</evidence>
<comment type="similarity">
    <text evidence="3 14">Belongs to the ALG10 glucosyltransferase family.</text>
</comment>
<dbReference type="InterPro" id="IPR016900">
    <property type="entry name" value="Alg10"/>
</dbReference>
<evidence type="ECO:0000256" key="9">
    <source>
        <dbReference type="ARBA" id="ARBA00022824"/>
    </source>
</evidence>
<comment type="subcellular location">
    <subcellularLocation>
        <location evidence="1">Endoplasmic reticulum membrane</location>
        <topology evidence="1">Multi-pass membrane protein</topology>
    </subcellularLocation>
</comment>
<sequence length="484" mass="56470">MAAFPFFSFCSALLAISVGIFIQFNAKQSKPYMDEIFHVPQAQKYCHYKFQDWDPKITTLPGIYLFSFLCLRALSYFLGQELHLLCSTFLLRMTNVLFLMGNVWILRQLLICIHSLRHCDKKSAQKQKEGKAGENEEESEITRCSVTALVLGVFPVLYFFTFLYYTDSGSVFFVLLTYYLSLRGNHFAAALAGSASIFLRQTNVIWVIFTAGVTALRTIQQHMDKTALGDSPGLLVELKAYCIMFCKHFFELFKCLWSYGLVVLVFAGFVVWNGGIVVGDKSQHKACLNFPQVFYLSFFTLAFSSPLLLLPLDILSYIRRLRSILRKPLLFIALLLVTTSIMTFTVYKFTFIHEYLLADNRHYPFYVWRKVYARHQLVKYLMIPAYMFAGFCIHEKLTLKQHRLWVLIFYTCVAVVTVPQKLLEFRYFIIPYIFYRLHVPLVSYVRLLTECVLYVAVNAFTIYLFLEKPFSWSHSPEEVQRFMW</sequence>
<evidence type="ECO:0000256" key="4">
    <source>
        <dbReference type="ARBA" id="ARBA00011967"/>
    </source>
</evidence>
<evidence type="ECO:0000313" key="15">
    <source>
        <dbReference type="EMBL" id="CAH3179925.1"/>
    </source>
</evidence>
<feature type="transmembrane region" description="Helical" evidence="14">
    <location>
        <begin position="372"/>
        <end position="392"/>
    </location>
</feature>
<evidence type="ECO:0000256" key="10">
    <source>
        <dbReference type="ARBA" id="ARBA00022989"/>
    </source>
</evidence>
<evidence type="ECO:0000256" key="14">
    <source>
        <dbReference type="PIRNR" id="PIRNR028810"/>
    </source>
</evidence>
<proteinExistence type="inferred from homology"/>
<organism evidence="15 16">
    <name type="scientific">Porites lobata</name>
    <dbReference type="NCBI Taxonomy" id="104759"/>
    <lineage>
        <taxon>Eukaryota</taxon>
        <taxon>Metazoa</taxon>
        <taxon>Cnidaria</taxon>
        <taxon>Anthozoa</taxon>
        <taxon>Hexacorallia</taxon>
        <taxon>Scleractinia</taxon>
        <taxon>Fungiina</taxon>
        <taxon>Poritidae</taxon>
        <taxon>Porites</taxon>
    </lineage>
</organism>
<reference evidence="15 16" key="1">
    <citation type="submission" date="2022-05" db="EMBL/GenBank/DDBJ databases">
        <authorList>
            <consortium name="Genoscope - CEA"/>
            <person name="William W."/>
        </authorList>
    </citation>
    <scope>NUCLEOTIDE SEQUENCE [LARGE SCALE GENOMIC DNA]</scope>
</reference>
<gene>
    <name evidence="15" type="ORF">PLOB_00022582</name>
</gene>
<dbReference type="EMBL" id="CALNXK010000266">
    <property type="protein sequence ID" value="CAH3179925.1"/>
    <property type="molecule type" value="Genomic_DNA"/>
</dbReference>
<evidence type="ECO:0000256" key="12">
    <source>
        <dbReference type="ARBA" id="ARBA00044727"/>
    </source>
</evidence>
<dbReference type="EC" id="2.4.1.256" evidence="4 14"/>
<feature type="transmembrane region" description="Helical" evidence="14">
    <location>
        <begin position="294"/>
        <end position="317"/>
    </location>
</feature>
<evidence type="ECO:0000256" key="13">
    <source>
        <dbReference type="ARBA" id="ARBA00048064"/>
    </source>
</evidence>
<feature type="transmembrane region" description="Helical" evidence="14">
    <location>
        <begin position="443"/>
        <end position="466"/>
    </location>
</feature>
<evidence type="ECO:0000256" key="5">
    <source>
        <dbReference type="ARBA" id="ARBA00018512"/>
    </source>
</evidence>
<evidence type="ECO:0000256" key="8">
    <source>
        <dbReference type="ARBA" id="ARBA00022692"/>
    </source>
</evidence>
<dbReference type="Proteomes" id="UP001159405">
    <property type="component" value="Unassembled WGS sequence"/>
</dbReference>
<keyword evidence="8 14" id="KW-0812">Transmembrane</keyword>
<accession>A0ABN8RQ79</accession>
<feature type="transmembrane region" description="Helical" evidence="14">
    <location>
        <begin position="97"/>
        <end position="116"/>
    </location>
</feature>
<feature type="transmembrane region" description="Helical" evidence="14">
    <location>
        <begin position="329"/>
        <end position="352"/>
    </location>
</feature>
<keyword evidence="9" id="KW-0256">Endoplasmic reticulum</keyword>
<keyword evidence="16" id="KW-1185">Reference proteome</keyword>
<feature type="transmembrane region" description="Helical" evidence="14">
    <location>
        <begin position="186"/>
        <end position="216"/>
    </location>
</feature>
<evidence type="ECO:0000256" key="7">
    <source>
        <dbReference type="ARBA" id="ARBA00022679"/>
    </source>
</evidence>
<dbReference type="PANTHER" id="PTHR12989:SF10">
    <property type="entry name" value="DOL-P-GLC:GLC(2)MAN(9)GLCNAC(2)-PP-DOL ALPHA-1,2-GLUCOSYLTRANSFERASE-RELATED"/>
    <property type="match status" value="1"/>
</dbReference>
<keyword evidence="7" id="KW-0808">Transferase</keyword>
<evidence type="ECO:0000256" key="1">
    <source>
        <dbReference type="ARBA" id="ARBA00004477"/>
    </source>
</evidence>
<dbReference type="Pfam" id="PF04922">
    <property type="entry name" value="DIE2_ALG10"/>
    <property type="match status" value="1"/>
</dbReference>
<feature type="transmembrane region" description="Helical" evidence="14">
    <location>
        <begin position="57"/>
        <end position="77"/>
    </location>
</feature>
<evidence type="ECO:0000256" key="3">
    <source>
        <dbReference type="ARBA" id="ARBA00010600"/>
    </source>
</evidence>
<protein>
    <recommendedName>
        <fullName evidence="5 14">Dol-P-Glc:Glc(2)Man(9)GlcNAc(2)-PP-Dol alpha-1,2-glucosyltransferase</fullName>
        <ecNumber evidence="4 14">2.4.1.256</ecNumber>
    </recommendedName>
</protein>
<dbReference type="PIRSF" id="PIRSF028810">
    <property type="entry name" value="Alpha1_2_glucosyltferase_Alg10"/>
    <property type="match status" value="1"/>
</dbReference>
<comment type="function">
    <text evidence="12">Dol-P-Glc:Glc(2)Man(9)GlcNAc(2)-PP-Dol alpha-1,2-glucosyltransferase that operates in the biosynthetic pathway of dolichol-linked oligosaccharides, the glycan precursors employed in protein asparagine (N)-glycosylation. The assembly of dolichol-linked oligosaccharides begins on the cytosolic side of the endoplasmic reticulum membrane and finishes in its lumen. The sequential addition of sugars to dolichol pyrophosphate produces dolichol-linked oligosaccharides containing fourteen sugars, including two GlcNAcs, nine mannoses and three glucoses. Once assembled, the oligosaccharide is transferred from the lipid to nascent proteins by oligosaccharyltransferases. In the lumen of the endoplasmic reticulum, adds the third and last glucose residue from dolichyl phosphate glucose (Dol-P-Glc) onto the lipid-linked oligosaccharide intermediate Glc(2)Man(9)GlcNAc(2)-PP-Dol to produce Glc(3)Man(9)GlcNAc(2)-PP-Dol.</text>
</comment>
<name>A0ABN8RQ79_9CNID</name>
<evidence type="ECO:0000256" key="6">
    <source>
        <dbReference type="ARBA" id="ARBA00022676"/>
    </source>
</evidence>
<keyword evidence="10 14" id="KW-1133">Transmembrane helix</keyword>
<comment type="catalytic activity">
    <reaction evidence="13">
        <text>an alpha-D-Glc-(1-&gt;3)-alpha-D-Glc-(1-&gt;3)-alpha-D-Man-(1-&gt;2)-alpha-D-Man-(1-&gt;2)-alpha-D-Man-(1-&gt;3)-[alpha-D-Man-(1-&gt;2)-alpha-D-Man-(1-&gt;3)-[alpha-D-Man-(1-&gt;2)-alpha-D-Man-(1-&gt;6)]-alpha-D-Man-(1-&gt;6)]-beta-D-Man-(1-&gt;4)-beta-D-GlcNAc-(1-&gt;4)-alpha-D-GlcNAc-diphospho-di-trans,poly-cis-dolichol + a di-trans,poly-cis-dolichyl beta-D-glucosyl phosphate = a alpha-D-Glc-(1-&gt;2)-alpha-D-Glc-(1-&gt;3)-alpha-D-Glc-(1-&gt;3)-alpha-D-Man-(1-&gt;2)-alpha-D-Man-(1-&gt;2)-alpha-D-Man-(1-&gt;3)-[alpha-D-Man-(1-&gt;2)-alpha-D-Man-(1-&gt;3)-[alpha-D-Man-(1-&gt;2)-alpha-D-Man-(1-&gt;6)]-alpha-D-Man-(1-&gt;6)]-beta-D-Man-(1-&gt;4)-beta-D-GlcNAc-(1-&gt;4)-alpha-D-GlcNAc-diphospho-di-trans,poly-cis-dolichol + a di-trans,poly-cis-dolichyl phosphate + H(+)</text>
        <dbReference type="Rhea" id="RHEA:29543"/>
        <dbReference type="Rhea" id="RHEA-COMP:19498"/>
        <dbReference type="Rhea" id="RHEA-COMP:19502"/>
        <dbReference type="Rhea" id="RHEA-COMP:19512"/>
        <dbReference type="Rhea" id="RHEA-COMP:19522"/>
        <dbReference type="ChEBI" id="CHEBI:15378"/>
        <dbReference type="ChEBI" id="CHEBI:57525"/>
        <dbReference type="ChEBI" id="CHEBI:57683"/>
        <dbReference type="ChEBI" id="CHEBI:132522"/>
        <dbReference type="ChEBI" id="CHEBI:132523"/>
        <dbReference type="EC" id="2.4.1.256"/>
    </reaction>
    <physiologicalReaction direction="left-to-right" evidence="13">
        <dbReference type="Rhea" id="RHEA:29544"/>
    </physiologicalReaction>
</comment>
<keyword evidence="6 14" id="KW-0328">Glycosyltransferase</keyword>
<comment type="caution">
    <text evidence="15">The sequence shown here is derived from an EMBL/GenBank/DDBJ whole genome shotgun (WGS) entry which is preliminary data.</text>
</comment>
<evidence type="ECO:0000256" key="11">
    <source>
        <dbReference type="ARBA" id="ARBA00023136"/>
    </source>
</evidence>
<feature type="transmembrane region" description="Helical" evidence="14">
    <location>
        <begin position="256"/>
        <end position="274"/>
    </location>
</feature>
<evidence type="ECO:0000313" key="16">
    <source>
        <dbReference type="Proteomes" id="UP001159405"/>
    </source>
</evidence>
<comment type="pathway">
    <text evidence="2">Protein modification; protein glycosylation.</text>
</comment>
<feature type="transmembrane region" description="Helical" evidence="14">
    <location>
        <begin position="6"/>
        <end position="24"/>
    </location>
</feature>